<evidence type="ECO:0000313" key="7">
    <source>
        <dbReference type="Proteomes" id="UP001195483"/>
    </source>
</evidence>
<reference evidence="6" key="3">
    <citation type="submission" date="2023-05" db="EMBL/GenBank/DDBJ databases">
        <authorList>
            <person name="Smith C.H."/>
        </authorList>
    </citation>
    <scope>NUCLEOTIDE SEQUENCE</scope>
    <source>
        <strain evidence="6">CHS0354</strain>
        <tissue evidence="6">Mantle</tissue>
    </source>
</reference>
<proteinExistence type="inferred from homology"/>
<dbReference type="EMBL" id="JAEAOA010001877">
    <property type="protein sequence ID" value="KAK3593301.1"/>
    <property type="molecule type" value="Genomic_DNA"/>
</dbReference>
<reference evidence="6" key="1">
    <citation type="journal article" date="2021" name="Genome Biol. Evol.">
        <title>A High-Quality Reference Genome for a Parasitic Bivalve with Doubly Uniparental Inheritance (Bivalvia: Unionida).</title>
        <authorList>
            <person name="Smith C.H."/>
        </authorList>
    </citation>
    <scope>NUCLEOTIDE SEQUENCE</scope>
    <source>
        <strain evidence="6">CHS0354</strain>
    </source>
</reference>
<dbReference type="PANTHER" id="PTHR10454:SF210">
    <property type="entry name" value="CASPASE-2"/>
    <property type="match status" value="1"/>
</dbReference>
<dbReference type="Proteomes" id="UP001195483">
    <property type="component" value="Unassembled WGS sequence"/>
</dbReference>
<dbReference type="GO" id="GO:0043525">
    <property type="term" value="P:positive regulation of neuron apoptotic process"/>
    <property type="evidence" value="ECO:0007669"/>
    <property type="project" value="TreeGrafter"/>
</dbReference>
<evidence type="ECO:0000313" key="6">
    <source>
        <dbReference type="EMBL" id="KAK3593301.1"/>
    </source>
</evidence>
<dbReference type="PANTHER" id="PTHR10454">
    <property type="entry name" value="CASPASE"/>
    <property type="match status" value="1"/>
</dbReference>
<organism evidence="6 7">
    <name type="scientific">Potamilus streckersoni</name>
    <dbReference type="NCBI Taxonomy" id="2493646"/>
    <lineage>
        <taxon>Eukaryota</taxon>
        <taxon>Metazoa</taxon>
        <taxon>Spiralia</taxon>
        <taxon>Lophotrochozoa</taxon>
        <taxon>Mollusca</taxon>
        <taxon>Bivalvia</taxon>
        <taxon>Autobranchia</taxon>
        <taxon>Heteroconchia</taxon>
        <taxon>Palaeoheterodonta</taxon>
        <taxon>Unionida</taxon>
        <taxon>Unionoidea</taxon>
        <taxon>Unionidae</taxon>
        <taxon>Ambleminae</taxon>
        <taxon>Lampsilini</taxon>
        <taxon>Potamilus</taxon>
    </lineage>
</organism>
<evidence type="ECO:0000256" key="3">
    <source>
        <dbReference type="SAM" id="MobiDB-lite"/>
    </source>
</evidence>
<feature type="region of interest" description="Disordered" evidence="3">
    <location>
        <begin position="112"/>
        <end position="188"/>
    </location>
</feature>
<dbReference type="InterPro" id="IPR011600">
    <property type="entry name" value="Pept_C14_caspase"/>
</dbReference>
<dbReference type="PROSITE" id="PS50208">
    <property type="entry name" value="CASPASE_P20"/>
    <property type="match status" value="1"/>
</dbReference>
<comment type="caution">
    <text evidence="6">The sequence shown here is derived from an EMBL/GenBank/DDBJ whole genome shotgun (WGS) entry which is preliminary data.</text>
</comment>
<dbReference type="GO" id="GO:0005737">
    <property type="term" value="C:cytoplasm"/>
    <property type="evidence" value="ECO:0007669"/>
    <property type="project" value="TreeGrafter"/>
</dbReference>
<comment type="similarity">
    <text evidence="1 2">Belongs to the peptidase C14A family.</text>
</comment>
<evidence type="ECO:0000259" key="4">
    <source>
        <dbReference type="PROSITE" id="PS50207"/>
    </source>
</evidence>
<evidence type="ECO:0000259" key="5">
    <source>
        <dbReference type="PROSITE" id="PS50208"/>
    </source>
</evidence>
<sequence length="638" mass="72101">MFEHKKPEVETGRLNVDEGIGDEYQLKSNGNLSEENQRHDMKANTGDQKTTNWTFIVANRNNYEIGSYSNELPIFFKAHEIDQSIVIEDNGNTHQISSGDCYNKRHVSVDHEHDDGVVSGDDDNDTVTEDHEHDDSVVSGDDNNGTVTENHEHDDGVLSGDDDNDIIGKDYRHEDGVESGNDKNDTVPEEHDLVNTFFVNDEEDIAFSFKNLFSCIGGKAKNKDKSPYVTLNNDKEKQPPINLFRQTQSMVLKTANKHANIPSHPNIKTLTCYEVHNSGINGASANTLVQSGQTITGNIHTGKVHAEDFSGGGHLVNNRDVAHNCIDPDQYDFTHPHRGYAVLIVNQHFSRLDARNGADVDVQNTKMVLQKLGFFMKNEQLVDLDKQSALAVLRDAKDSDHSRMDSFAFVISSHGNEIENPRNGKKEHAIYCSDDQYIFTNDILEMFSDENCPSLKGKPKLFFIQACRGANTDSGVEIITVDGRNSYQNYRHVHNSSYHDGKNLDRVLIEPIMNAESNPLLGRVQRVDDMDAKSFEDISDDRPIVHCNNDCLVMYAIPSGYFAWRSNMDGSWMLHYLWEEVMNYNFRKPCSFLKVLTAVTRKMSQRETNVPDNEKKSGKKAIPVIIHQLDKDIVFQEK</sequence>
<dbReference type="PRINTS" id="PR00376">
    <property type="entry name" value="IL1BCENZYME"/>
</dbReference>
<feature type="domain" description="Caspase family p10" evidence="4">
    <location>
        <begin position="550"/>
        <end position="637"/>
    </location>
</feature>
<feature type="compositionally biased region" description="Basic and acidic residues" evidence="3">
    <location>
        <begin position="166"/>
        <end position="188"/>
    </location>
</feature>
<protein>
    <submittedName>
        <fullName evidence="6">Uncharacterized protein</fullName>
    </submittedName>
</protein>
<dbReference type="Gene3D" id="3.40.50.1460">
    <property type="match status" value="1"/>
</dbReference>
<dbReference type="PROSITE" id="PS01122">
    <property type="entry name" value="CASPASE_CYS"/>
    <property type="match status" value="1"/>
</dbReference>
<dbReference type="GO" id="GO:0004197">
    <property type="term" value="F:cysteine-type endopeptidase activity"/>
    <property type="evidence" value="ECO:0007669"/>
    <property type="project" value="InterPro"/>
</dbReference>
<dbReference type="InterPro" id="IPR001309">
    <property type="entry name" value="Pept_C14_p20"/>
</dbReference>
<evidence type="ECO:0000256" key="1">
    <source>
        <dbReference type="ARBA" id="ARBA00010134"/>
    </source>
</evidence>
<dbReference type="AlphaFoldDB" id="A0AAE0SJS3"/>
<dbReference type="InterPro" id="IPR033139">
    <property type="entry name" value="Caspase_cys_AS"/>
</dbReference>
<reference evidence="6" key="2">
    <citation type="journal article" date="2021" name="Genome Biol. Evol.">
        <title>Developing a high-quality reference genome for a parasitic bivalve with doubly uniparental inheritance (Bivalvia: Unionida).</title>
        <authorList>
            <person name="Smith C.H."/>
        </authorList>
    </citation>
    <scope>NUCLEOTIDE SEQUENCE</scope>
    <source>
        <strain evidence="6">CHS0354</strain>
        <tissue evidence="6">Mantle</tissue>
    </source>
</reference>
<name>A0AAE0SJS3_9BIVA</name>
<evidence type="ECO:0000256" key="2">
    <source>
        <dbReference type="RuleBase" id="RU003971"/>
    </source>
</evidence>
<dbReference type="SUPFAM" id="SSF52129">
    <property type="entry name" value="Caspase-like"/>
    <property type="match status" value="1"/>
</dbReference>
<dbReference type="InterPro" id="IPR029030">
    <property type="entry name" value="Caspase-like_dom_sf"/>
</dbReference>
<dbReference type="InterPro" id="IPR015917">
    <property type="entry name" value="Pept_C14A"/>
</dbReference>
<dbReference type="GO" id="GO:0006508">
    <property type="term" value="P:proteolysis"/>
    <property type="evidence" value="ECO:0007669"/>
    <property type="project" value="InterPro"/>
</dbReference>
<accession>A0AAE0SJS3</accession>
<dbReference type="InterPro" id="IPR002398">
    <property type="entry name" value="Pept_C14"/>
</dbReference>
<feature type="domain" description="Caspase family p20" evidence="5">
    <location>
        <begin position="337"/>
        <end position="471"/>
    </location>
</feature>
<keyword evidence="7" id="KW-1185">Reference proteome</keyword>
<dbReference type="Pfam" id="PF00656">
    <property type="entry name" value="Peptidase_C14"/>
    <property type="match status" value="1"/>
</dbReference>
<dbReference type="GO" id="GO:0006915">
    <property type="term" value="P:apoptotic process"/>
    <property type="evidence" value="ECO:0007669"/>
    <property type="project" value="TreeGrafter"/>
</dbReference>
<dbReference type="InterPro" id="IPR002138">
    <property type="entry name" value="Pept_C14_p10"/>
</dbReference>
<dbReference type="SMART" id="SM00115">
    <property type="entry name" value="CASc"/>
    <property type="match status" value="1"/>
</dbReference>
<gene>
    <name evidence="6" type="ORF">CHS0354_031360</name>
</gene>
<dbReference type="PROSITE" id="PS50207">
    <property type="entry name" value="CASPASE_P10"/>
    <property type="match status" value="1"/>
</dbReference>